<dbReference type="OrthoDB" id="177316at2"/>
<dbReference type="InterPro" id="IPR038673">
    <property type="entry name" value="OprB_sf"/>
</dbReference>
<dbReference type="PANTHER" id="PTHR37944">
    <property type="entry name" value="PORIN B"/>
    <property type="match status" value="1"/>
</dbReference>
<dbReference type="InterPro" id="IPR007049">
    <property type="entry name" value="Carb-sel_porin_OprB"/>
</dbReference>
<gene>
    <name evidence="4" type="ORF">H2LOC_011940</name>
</gene>
<dbReference type="PANTHER" id="PTHR37944:SF1">
    <property type="entry name" value="PORIN B"/>
    <property type="match status" value="1"/>
</dbReference>
<dbReference type="EMBL" id="CP046052">
    <property type="protein sequence ID" value="QGM46352.1"/>
    <property type="molecule type" value="Genomic_DNA"/>
</dbReference>
<dbReference type="Gene3D" id="2.40.160.180">
    <property type="entry name" value="Carbohydrate-selective porin OprB"/>
    <property type="match status" value="1"/>
</dbReference>
<evidence type="ECO:0000256" key="1">
    <source>
        <dbReference type="ARBA" id="ARBA00008769"/>
    </source>
</evidence>
<dbReference type="Pfam" id="PF04966">
    <property type="entry name" value="OprB"/>
    <property type="match status" value="1"/>
</dbReference>
<organism evidence="4 5">
    <name type="scientific">Methylocystis heyeri</name>
    <dbReference type="NCBI Taxonomy" id="391905"/>
    <lineage>
        <taxon>Bacteria</taxon>
        <taxon>Pseudomonadati</taxon>
        <taxon>Pseudomonadota</taxon>
        <taxon>Alphaproteobacteria</taxon>
        <taxon>Hyphomicrobiales</taxon>
        <taxon>Methylocystaceae</taxon>
        <taxon>Methylocystis</taxon>
    </lineage>
</organism>
<dbReference type="InterPro" id="IPR052932">
    <property type="entry name" value="OprB_Porin"/>
</dbReference>
<keyword evidence="5" id="KW-1185">Reference proteome</keyword>
<evidence type="ECO:0000256" key="3">
    <source>
        <dbReference type="SAM" id="MobiDB-lite"/>
    </source>
</evidence>
<dbReference type="Proteomes" id="UP000309061">
    <property type="component" value="Chromosome"/>
</dbReference>
<dbReference type="GO" id="GO:0015288">
    <property type="term" value="F:porin activity"/>
    <property type="evidence" value="ECO:0007669"/>
    <property type="project" value="InterPro"/>
</dbReference>
<dbReference type="RefSeq" id="WP_136496601.1">
    <property type="nucleotide sequence ID" value="NZ_CP046052.1"/>
</dbReference>
<evidence type="ECO:0000256" key="2">
    <source>
        <dbReference type="RuleBase" id="RU363072"/>
    </source>
</evidence>
<dbReference type="KEGG" id="mhey:H2LOC_011940"/>
<dbReference type="AlphaFoldDB" id="A0A6B8KFI8"/>
<dbReference type="GO" id="GO:0008643">
    <property type="term" value="P:carbohydrate transport"/>
    <property type="evidence" value="ECO:0007669"/>
    <property type="project" value="InterPro"/>
</dbReference>
<evidence type="ECO:0000313" key="4">
    <source>
        <dbReference type="EMBL" id="QGM46352.1"/>
    </source>
</evidence>
<comment type="similarity">
    <text evidence="1 2">Belongs to the OprB family.</text>
</comment>
<protein>
    <submittedName>
        <fullName evidence="4">Porin</fullName>
    </submittedName>
</protein>
<evidence type="ECO:0000313" key="5">
    <source>
        <dbReference type="Proteomes" id="UP000309061"/>
    </source>
</evidence>
<name>A0A6B8KFI8_9HYPH</name>
<feature type="region of interest" description="Disordered" evidence="3">
    <location>
        <begin position="47"/>
        <end position="86"/>
    </location>
</feature>
<proteinExistence type="inferred from homology"/>
<sequence length="475" mass="51563">MDRLDSTKPFDRKDPPRTARLGKVFGLLAVVSVCTGATRVACAESVPSFESGQPSGEDQPPEKGEPSEKDNSSLSTRRSLADTPGGLKEQLQSIGMTPNVWVTQIEQGQIAGDRLRDSAYGGKMDAFLKVDADKLGLWRGFRVNVQYEHFFGRDINYTDYALLPVNAAQAFVSSETYHSALSVVFTQDIGERLSVSAGKINTMTLAAQTPLIGGGGVETFMNRAFAAPATGIGVTTAGRVRDRLIVSPTYTLGAAATFRADPIKLTLAIADPRNAQDPRVLERPFEKGVVVGGIATFSTEIAGLQSFHTIRSYYSNARGFDLEDIDGVRQRVSGGAPLTKKGYWFASYGAEQYLFRTEDNPNVGWGLFSLVTLSDGNPNPVKWTALGGLGGNNLLEGRELDRWGVGFFHYGLSAPLLAGLAALQIYRRSEGGVEAFYNYAITPWLRLSADMQVVEPWTATKTRATYAGLRLQTKF</sequence>
<feature type="compositionally biased region" description="Basic and acidic residues" evidence="3">
    <location>
        <begin position="60"/>
        <end position="71"/>
    </location>
</feature>
<reference evidence="4 5" key="1">
    <citation type="submission" date="2019-11" db="EMBL/GenBank/DDBJ databases">
        <title>The genome sequence of Methylocystis heyeri.</title>
        <authorList>
            <person name="Oshkin I.Y."/>
            <person name="Miroshnikov K."/>
            <person name="Dedysh S.N."/>
        </authorList>
    </citation>
    <scope>NUCLEOTIDE SEQUENCE [LARGE SCALE GENOMIC DNA]</scope>
    <source>
        <strain evidence="4 5">H2</strain>
    </source>
</reference>
<dbReference type="GO" id="GO:0016020">
    <property type="term" value="C:membrane"/>
    <property type="evidence" value="ECO:0007669"/>
    <property type="project" value="InterPro"/>
</dbReference>
<accession>A0A6B8KFI8</accession>